<dbReference type="Proteomes" id="UP001597497">
    <property type="component" value="Unassembled WGS sequence"/>
</dbReference>
<comment type="caution">
    <text evidence="2">The sequence shown here is derived from an EMBL/GenBank/DDBJ whole genome shotgun (WGS) entry which is preliminary data.</text>
</comment>
<dbReference type="Pfam" id="PF04069">
    <property type="entry name" value="OpuAC"/>
    <property type="match status" value="1"/>
</dbReference>
<keyword evidence="3" id="KW-1185">Reference proteome</keyword>
<dbReference type="InterPro" id="IPR007210">
    <property type="entry name" value="ABC_Gly_betaine_transp_sub-bd"/>
</dbReference>
<dbReference type="Gene3D" id="3.40.190.10">
    <property type="entry name" value="Periplasmic binding protein-like II"/>
    <property type="match status" value="1"/>
</dbReference>
<protein>
    <submittedName>
        <fullName evidence="2">Glycine betaine ABC transporter substrate-binding protein</fullName>
    </submittedName>
</protein>
<gene>
    <name evidence="2" type="ORF">ACFSUC_10985</name>
</gene>
<organism evidence="2 3">
    <name type="scientific">Marinicrinis sediminis</name>
    <dbReference type="NCBI Taxonomy" id="1652465"/>
    <lineage>
        <taxon>Bacteria</taxon>
        <taxon>Bacillati</taxon>
        <taxon>Bacillota</taxon>
        <taxon>Bacilli</taxon>
        <taxon>Bacillales</taxon>
        <taxon>Paenibacillaceae</taxon>
    </lineage>
</organism>
<proteinExistence type="predicted"/>
<dbReference type="EMBL" id="JBHUMM010000025">
    <property type="protein sequence ID" value="MFD2672125.1"/>
    <property type="molecule type" value="Genomic_DNA"/>
</dbReference>
<dbReference type="PROSITE" id="PS51257">
    <property type="entry name" value="PROKAR_LIPOPROTEIN"/>
    <property type="match status" value="1"/>
</dbReference>
<accession>A0ABW5RBL1</accession>
<evidence type="ECO:0000313" key="2">
    <source>
        <dbReference type="EMBL" id="MFD2672125.1"/>
    </source>
</evidence>
<evidence type="ECO:0000313" key="3">
    <source>
        <dbReference type="Proteomes" id="UP001597497"/>
    </source>
</evidence>
<name>A0ABW5RBL1_9BACL</name>
<feature type="domain" description="ABC-type glycine betaine transport system substrate-binding" evidence="1">
    <location>
        <begin position="48"/>
        <end position="310"/>
    </location>
</feature>
<dbReference type="SUPFAM" id="SSF53850">
    <property type="entry name" value="Periplasmic binding protein-like II"/>
    <property type="match status" value="1"/>
</dbReference>
<evidence type="ECO:0000259" key="1">
    <source>
        <dbReference type="Pfam" id="PF04069"/>
    </source>
</evidence>
<sequence>MNISSKKTSNRMNKSRLVLLAVVMLMTVILSACGNGNDNANGEGDKPTLAIGSKNFTESLILGEMYALALENAGYGVNRKLNLGGTLIAHESLKSGDIDMYPEYTGTGLINVLEEEPKSDAQEVYDLVAEGYKEKFNLIWLESTNANDSQGLVTTRKIAEEYDLYTISKLAELAPQLRMAAVPEFEERQDGLKGLKEHYGGMDFESIKLYDYGIKYRVILDEEADVTVGFTTDGDLTNEDLVLLEDDKSFWPPYYVAPVIRGEVLEGNPEVADVLNEVSALLDNEKMMALNAQVDIEKKEYADVAKQFLIEEGILSE</sequence>
<reference evidence="3" key="1">
    <citation type="journal article" date="2019" name="Int. J. Syst. Evol. Microbiol.">
        <title>The Global Catalogue of Microorganisms (GCM) 10K type strain sequencing project: providing services to taxonomists for standard genome sequencing and annotation.</title>
        <authorList>
            <consortium name="The Broad Institute Genomics Platform"/>
            <consortium name="The Broad Institute Genome Sequencing Center for Infectious Disease"/>
            <person name="Wu L."/>
            <person name="Ma J."/>
        </authorList>
    </citation>
    <scope>NUCLEOTIDE SEQUENCE [LARGE SCALE GENOMIC DNA]</scope>
    <source>
        <strain evidence="3">KCTC 33676</strain>
    </source>
</reference>
<dbReference type="RefSeq" id="WP_379929639.1">
    <property type="nucleotide sequence ID" value="NZ_JBHUMM010000025.1"/>
</dbReference>
<dbReference type="Gene3D" id="3.40.190.120">
    <property type="entry name" value="Osmoprotection protein (prox), domain 2"/>
    <property type="match status" value="1"/>
</dbReference>